<keyword evidence="1" id="KW-0472">Membrane</keyword>
<accession>A0A1U7IZR9</accession>
<keyword evidence="1" id="KW-1133">Transmembrane helix</keyword>
<dbReference type="OrthoDB" id="9880605at2"/>
<gene>
    <name evidence="2" type="ORF">NIES30_22010</name>
</gene>
<evidence type="ECO:0000313" key="3">
    <source>
        <dbReference type="Proteomes" id="UP000185557"/>
    </source>
</evidence>
<proteinExistence type="predicted"/>
<dbReference type="RefSeq" id="WP_073610604.1">
    <property type="nucleotide sequence ID" value="NZ_MRCG01000021.1"/>
</dbReference>
<evidence type="ECO:0000313" key="2">
    <source>
        <dbReference type="EMBL" id="OKH44688.1"/>
    </source>
</evidence>
<protein>
    <recommendedName>
        <fullName evidence="4">RiboL-PSP-HEPN domain-containing protein</fullName>
    </recommendedName>
</protein>
<keyword evidence="1" id="KW-0812">Transmembrane</keyword>
<organism evidence="2 3">
    <name type="scientific">Phormidium tenue NIES-30</name>
    <dbReference type="NCBI Taxonomy" id="549789"/>
    <lineage>
        <taxon>Bacteria</taxon>
        <taxon>Bacillati</taxon>
        <taxon>Cyanobacteriota</taxon>
        <taxon>Cyanophyceae</taxon>
        <taxon>Oscillatoriophycideae</taxon>
        <taxon>Oscillatoriales</taxon>
        <taxon>Oscillatoriaceae</taxon>
        <taxon>Phormidium</taxon>
    </lineage>
</organism>
<evidence type="ECO:0008006" key="4">
    <source>
        <dbReference type="Google" id="ProtNLM"/>
    </source>
</evidence>
<dbReference type="AlphaFoldDB" id="A0A1U7IZR9"/>
<dbReference type="Proteomes" id="UP000185557">
    <property type="component" value="Unassembled WGS sequence"/>
</dbReference>
<keyword evidence="3" id="KW-1185">Reference proteome</keyword>
<evidence type="ECO:0000256" key="1">
    <source>
        <dbReference type="SAM" id="Phobius"/>
    </source>
</evidence>
<name>A0A1U7IZR9_9CYAN</name>
<feature type="transmembrane region" description="Helical" evidence="1">
    <location>
        <begin position="59"/>
        <end position="79"/>
    </location>
</feature>
<reference evidence="2 3" key="1">
    <citation type="submission" date="2016-11" db="EMBL/GenBank/DDBJ databases">
        <title>Draft Genome Sequences of Nine Cyanobacterial Strains from Diverse Habitats.</title>
        <authorList>
            <person name="Zhu T."/>
            <person name="Hou S."/>
            <person name="Lu X."/>
            <person name="Hess W.R."/>
        </authorList>
    </citation>
    <scope>NUCLEOTIDE SEQUENCE [LARGE SCALE GENOMIC DNA]</scope>
    <source>
        <strain evidence="2 3">NIES-30</strain>
    </source>
</reference>
<dbReference type="EMBL" id="MRCG01000021">
    <property type="protein sequence ID" value="OKH44688.1"/>
    <property type="molecule type" value="Genomic_DNA"/>
</dbReference>
<sequence length="219" mass="25522">MKHKFYVQYSHVSTYFSIAKQSYENAQSYSRQVSTLPHPPDEDVIFEGHQLGKKEYNEVIIYIIFIALTAEALINKYLFSQRQAGKISKRLFDHIDKKMSTEDKWGLATQYFSASEAQELLNYGREPMQSLLNLFKLRNQLVHAKQSKLDIVTHNSDGDLILQDSSEKPSPYNLAFENTKHYLETVQHLMKVLQELDSEVISDWLNEDDWAEPILITEE</sequence>
<comment type="caution">
    <text evidence="2">The sequence shown here is derived from an EMBL/GenBank/DDBJ whole genome shotgun (WGS) entry which is preliminary data.</text>
</comment>